<dbReference type="EMBL" id="DYVF01000052">
    <property type="protein sequence ID" value="HJG31507.1"/>
    <property type="molecule type" value="Genomic_DNA"/>
</dbReference>
<dbReference type="InterPro" id="IPR000131">
    <property type="entry name" value="ATP_synth_F1_gsu"/>
</dbReference>
<accession>A0A921IT29</accession>
<dbReference type="InterPro" id="IPR023632">
    <property type="entry name" value="ATP_synth_F1_gsu_CS"/>
</dbReference>
<keyword evidence="5 10" id="KW-0375">Hydrogen ion transport</keyword>
<dbReference type="SUPFAM" id="SSF52943">
    <property type="entry name" value="ATP synthase (F1-ATPase), gamma subunit"/>
    <property type="match status" value="1"/>
</dbReference>
<evidence type="ECO:0000313" key="11">
    <source>
        <dbReference type="EMBL" id="HJG31507.1"/>
    </source>
</evidence>
<keyword evidence="6 10" id="KW-0406">Ion transport</keyword>
<evidence type="ECO:0000256" key="2">
    <source>
        <dbReference type="ARBA" id="ARBA00004170"/>
    </source>
</evidence>
<dbReference type="PROSITE" id="PS00153">
    <property type="entry name" value="ATPASE_GAMMA"/>
    <property type="match status" value="1"/>
</dbReference>
<name>A0A921IT29_9ACTN</name>
<evidence type="ECO:0000313" key="12">
    <source>
        <dbReference type="Proteomes" id="UP000746751"/>
    </source>
</evidence>
<dbReference type="Gene3D" id="3.40.1380.10">
    <property type="match status" value="1"/>
</dbReference>
<keyword evidence="7 10" id="KW-0472">Membrane</keyword>
<evidence type="ECO:0000256" key="8">
    <source>
        <dbReference type="ARBA" id="ARBA00023196"/>
    </source>
</evidence>
<dbReference type="GO" id="GO:0042777">
    <property type="term" value="P:proton motive force-driven plasma membrane ATP synthesis"/>
    <property type="evidence" value="ECO:0007669"/>
    <property type="project" value="UniProtKB-UniRule"/>
</dbReference>
<dbReference type="PANTHER" id="PTHR11693:SF22">
    <property type="entry name" value="ATP SYNTHASE SUBUNIT GAMMA, MITOCHONDRIAL"/>
    <property type="match status" value="1"/>
</dbReference>
<dbReference type="PANTHER" id="PTHR11693">
    <property type="entry name" value="ATP SYNTHASE GAMMA CHAIN"/>
    <property type="match status" value="1"/>
</dbReference>
<comment type="similarity">
    <text evidence="3 10">Belongs to the ATPase gamma chain family.</text>
</comment>
<dbReference type="PRINTS" id="PR00126">
    <property type="entry name" value="ATPASEGAMMA"/>
</dbReference>
<dbReference type="HAMAP" id="MF_00815">
    <property type="entry name" value="ATP_synth_gamma_bact"/>
    <property type="match status" value="1"/>
</dbReference>
<dbReference type="CDD" id="cd12151">
    <property type="entry name" value="F1-ATPase_gamma"/>
    <property type="match status" value="1"/>
</dbReference>
<protein>
    <recommendedName>
        <fullName evidence="10">ATP synthase gamma chain</fullName>
    </recommendedName>
    <alternativeName>
        <fullName evidence="10">ATP synthase F1 sector gamma subunit</fullName>
    </alternativeName>
    <alternativeName>
        <fullName evidence="10">F-ATPase gamma subunit</fullName>
    </alternativeName>
</protein>
<proteinExistence type="inferred from homology"/>
<dbReference type="Gene3D" id="1.10.287.80">
    <property type="entry name" value="ATP synthase, gamma subunit, helix hairpin domain"/>
    <property type="match status" value="1"/>
</dbReference>
<sequence>MANLREIKKRINSVSTTEQITRTMEMVSTAKIGRALNREKQSEAYRAAITDVMLTVAGDTAAGPSSPLLVNPKTYDCALLIVINSDRGLAGGFNVAVERAAEKRMDHFRRHGAKRIELITCGRKACEYFRHYDDVVMAVEGESDDPTLERARVIASYVCDGFASGKFGRVDIIYYHARNRVDQVLRQERILPLDSEVLHTARGPRANEAQAPRRLTSPFEYAPSASHVLSRLIPSYVLTVVHQALIDSAAAEQGARRKAMHSATENASAIIAELTRTYNRVRQASITTEINEIVGGAAALEEY</sequence>
<dbReference type="NCBIfam" id="TIGR01146">
    <property type="entry name" value="ATPsyn_F1gamma"/>
    <property type="match status" value="1"/>
</dbReference>
<evidence type="ECO:0000256" key="7">
    <source>
        <dbReference type="ARBA" id="ARBA00023136"/>
    </source>
</evidence>
<dbReference type="GO" id="GO:0046933">
    <property type="term" value="F:proton-transporting ATP synthase activity, rotational mechanism"/>
    <property type="evidence" value="ECO:0007669"/>
    <property type="project" value="UniProtKB-UniRule"/>
</dbReference>
<keyword evidence="4 10" id="KW-0813">Transport</keyword>
<evidence type="ECO:0000256" key="10">
    <source>
        <dbReference type="HAMAP-Rule" id="MF_00815"/>
    </source>
</evidence>
<dbReference type="InterPro" id="IPR035968">
    <property type="entry name" value="ATP_synth_F1_ATPase_gsu"/>
</dbReference>
<comment type="subunit">
    <text evidence="10">F-type ATPases have 2 components, CF(1) - the catalytic core - and CF(0) - the membrane proton channel. CF(1) has five subunits: alpha(3), beta(3), gamma(1), delta(1), epsilon(1). CF(0) has three main subunits: a, b and c.</text>
</comment>
<evidence type="ECO:0000256" key="9">
    <source>
        <dbReference type="ARBA" id="ARBA00023310"/>
    </source>
</evidence>
<keyword evidence="10" id="KW-1003">Cell membrane</keyword>
<evidence type="ECO:0000256" key="3">
    <source>
        <dbReference type="ARBA" id="ARBA00007681"/>
    </source>
</evidence>
<gene>
    <name evidence="10 11" type="primary">atpG</name>
    <name evidence="11" type="ORF">K8U80_08965</name>
</gene>
<dbReference type="Proteomes" id="UP000746751">
    <property type="component" value="Unassembled WGS sequence"/>
</dbReference>
<dbReference type="GO" id="GO:0005524">
    <property type="term" value="F:ATP binding"/>
    <property type="evidence" value="ECO:0007669"/>
    <property type="project" value="UniProtKB-UniRule"/>
</dbReference>
<comment type="caution">
    <text evidence="11">The sequence shown here is derived from an EMBL/GenBank/DDBJ whole genome shotgun (WGS) entry which is preliminary data.</text>
</comment>
<organism evidence="11 12">
    <name type="scientific">Collinsella ihumii</name>
    <dbReference type="NCBI Taxonomy" id="1720204"/>
    <lineage>
        <taxon>Bacteria</taxon>
        <taxon>Bacillati</taxon>
        <taxon>Actinomycetota</taxon>
        <taxon>Coriobacteriia</taxon>
        <taxon>Coriobacteriales</taxon>
        <taxon>Coriobacteriaceae</taxon>
        <taxon>Collinsella</taxon>
    </lineage>
</organism>
<dbReference type="AlphaFoldDB" id="A0A921IT29"/>
<evidence type="ECO:0000256" key="4">
    <source>
        <dbReference type="ARBA" id="ARBA00022448"/>
    </source>
</evidence>
<reference evidence="11" key="2">
    <citation type="submission" date="2021-09" db="EMBL/GenBank/DDBJ databases">
        <authorList>
            <person name="Gilroy R."/>
        </authorList>
    </citation>
    <scope>NUCLEOTIDE SEQUENCE</scope>
    <source>
        <strain evidence="11">ChiGjej2B2-7701</strain>
    </source>
</reference>
<reference evidence="11" key="1">
    <citation type="journal article" date="2021" name="PeerJ">
        <title>Extensive microbial diversity within the chicken gut microbiome revealed by metagenomics and culture.</title>
        <authorList>
            <person name="Gilroy R."/>
            <person name="Ravi A."/>
            <person name="Getino M."/>
            <person name="Pursley I."/>
            <person name="Horton D.L."/>
            <person name="Alikhan N.F."/>
            <person name="Baker D."/>
            <person name="Gharbi K."/>
            <person name="Hall N."/>
            <person name="Watson M."/>
            <person name="Adriaenssens E.M."/>
            <person name="Foster-Nyarko E."/>
            <person name="Jarju S."/>
            <person name="Secka A."/>
            <person name="Antonio M."/>
            <person name="Oren A."/>
            <person name="Chaudhuri R.R."/>
            <person name="La Ragione R."/>
            <person name="Hildebrand F."/>
            <person name="Pallen M.J."/>
        </authorList>
    </citation>
    <scope>NUCLEOTIDE SEQUENCE</scope>
    <source>
        <strain evidence="11">ChiGjej2B2-7701</strain>
    </source>
</reference>
<evidence type="ECO:0000256" key="5">
    <source>
        <dbReference type="ARBA" id="ARBA00022781"/>
    </source>
</evidence>
<comment type="function">
    <text evidence="1 10">Produces ATP from ADP in the presence of a proton gradient across the membrane. The gamma chain is believed to be important in regulating ATPase activity and the flow of protons through the CF(0) complex.</text>
</comment>
<keyword evidence="9 10" id="KW-0066">ATP synthesis</keyword>
<keyword evidence="8 10" id="KW-0139">CF(1)</keyword>
<evidence type="ECO:0000256" key="6">
    <source>
        <dbReference type="ARBA" id="ARBA00023065"/>
    </source>
</evidence>
<comment type="subcellular location">
    <subcellularLocation>
        <location evidence="10">Cell membrane</location>
        <topology evidence="10">Peripheral membrane protein</topology>
    </subcellularLocation>
    <subcellularLocation>
        <location evidence="2">Membrane</location>
        <topology evidence="2">Peripheral membrane protein</topology>
    </subcellularLocation>
</comment>
<dbReference type="Pfam" id="PF00231">
    <property type="entry name" value="ATP-synt"/>
    <property type="match status" value="1"/>
</dbReference>
<dbReference type="GO" id="GO:0045259">
    <property type="term" value="C:proton-transporting ATP synthase complex"/>
    <property type="evidence" value="ECO:0007669"/>
    <property type="project" value="UniProtKB-KW"/>
</dbReference>
<evidence type="ECO:0000256" key="1">
    <source>
        <dbReference type="ARBA" id="ARBA00003456"/>
    </source>
</evidence>
<dbReference type="GO" id="GO:0005886">
    <property type="term" value="C:plasma membrane"/>
    <property type="evidence" value="ECO:0007669"/>
    <property type="project" value="UniProtKB-SubCell"/>
</dbReference>